<dbReference type="InterPro" id="IPR002346">
    <property type="entry name" value="Mopterin_DH_FAD-bd"/>
</dbReference>
<dbReference type="Pfam" id="PF03450">
    <property type="entry name" value="CO_deh_flav_C"/>
    <property type="match status" value="1"/>
</dbReference>
<dbReference type="SUPFAM" id="SSF56176">
    <property type="entry name" value="FAD-binding/transporter-associated domain-like"/>
    <property type="match status" value="1"/>
</dbReference>
<evidence type="ECO:0000313" key="6">
    <source>
        <dbReference type="Proteomes" id="UP001458415"/>
    </source>
</evidence>
<evidence type="ECO:0000259" key="4">
    <source>
        <dbReference type="PROSITE" id="PS51387"/>
    </source>
</evidence>
<keyword evidence="3" id="KW-0560">Oxidoreductase</keyword>
<organism evidence="5 6">
    <name type="scientific">Streptomyces carpinensis</name>
    <dbReference type="NCBI Taxonomy" id="66369"/>
    <lineage>
        <taxon>Bacteria</taxon>
        <taxon>Bacillati</taxon>
        <taxon>Actinomycetota</taxon>
        <taxon>Actinomycetes</taxon>
        <taxon>Kitasatosporales</taxon>
        <taxon>Streptomycetaceae</taxon>
        <taxon>Streptomyces</taxon>
    </lineage>
</organism>
<dbReference type="EMBL" id="JBEPCU010000001">
    <property type="protein sequence ID" value="MER6975527.1"/>
    <property type="molecule type" value="Genomic_DNA"/>
</dbReference>
<protein>
    <submittedName>
        <fullName evidence="5">FAD binding domain-containing protein</fullName>
    </submittedName>
</protein>
<dbReference type="InterPro" id="IPR016167">
    <property type="entry name" value="FAD-bd_PCMH_sub1"/>
</dbReference>
<gene>
    <name evidence="5" type="ORF">ABT317_00195</name>
</gene>
<dbReference type="PROSITE" id="PS51387">
    <property type="entry name" value="FAD_PCMH"/>
    <property type="match status" value="1"/>
</dbReference>
<evidence type="ECO:0000256" key="3">
    <source>
        <dbReference type="ARBA" id="ARBA00023002"/>
    </source>
</evidence>
<dbReference type="InterPro" id="IPR051312">
    <property type="entry name" value="Diverse_Substr_Oxidored"/>
</dbReference>
<dbReference type="Gene3D" id="3.30.390.50">
    <property type="entry name" value="CO dehydrogenase flavoprotein, C-terminal domain"/>
    <property type="match status" value="1"/>
</dbReference>
<dbReference type="SUPFAM" id="SSF55447">
    <property type="entry name" value="CO dehydrogenase flavoprotein C-terminal domain-like"/>
    <property type="match status" value="1"/>
</dbReference>
<feature type="domain" description="FAD-binding PCMH-type" evidence="4">
    <location>
        <begin position="1"/>
        <end position="173"/>
    </location>
</feature>
<dbReference type="InterPro" id="IPR005107">
    <property type="entry name" value="CO_DH_flav_C"/>
</dbReference>
<dbReference type="Gene3D" id="3.30.43.10">
    <property type="entry name" value="Uridine Diphospho-n-acetylenolpyruvylglucosamine Reductase, domain 2"/>
    <property type="match status" value="1"/>
</dbReference>
<dbReference type="InterPro" id="IPR016169">
    <property type="entry name" value="FAD-bd_PCMH_sub2"/>
</dbReference>
<dbReference type="Pfam" id="PF00941">
    <property type="entry name" value="FAD_binding_5"/>
    <property type="match status" value="1"/>
</dbReference>
<dbReference type="Proteomes" id="UP001458415">
    <property type="component" value="Unassembled WGS sequence"/>
</dbReference>
<name>A0ABV1VUB4_9ACTN</name>
<dbReference type="SMART" id="SM01092">
    <property type="entry name" value="CO_deh_flav_C"/>
    <property type="match status" value="1"/>
</dbReference>
<dbReference type="InterPro" id="IPR036318">
    <property type="entry name" value="FAD-bd_PCMH-like_sf"/>
</dbReference>
<dbReference type="PANTHER" id="PTHR42659">
    <property type="entry name" value="XANTHINE DEHYDROGENASE SUBUNIT C-RELATED"/>
    <property type="match status" value="1"/>
</dbReference>
<dbReference type="PANTHER" id="PTHR42659:SF2">
    <property type="entry name" value="XANTHINE DEHYDROGENASE SUBUNIT C-RELATED"/>
    <property type="match status" value="1"/>
</dbReference>
<keyword evidence="2" id="KW-0274">FAD</keyword>
<keyword evidence="6" id="KW-1185">Reference proteome</keyword>
<dbReference type="InterPro" id="IPR016166">
    <property type="entry name" value="FAD-bd_PCMH"/>
</dbReference>
<comment type="caution">
    <text evidence="5">The sequence shown here is derived from an EMBL/GenBank/DDBJ whole genome shotgun (WGS) entry which is preliminary data.</text>
</comment>
<reference evidence="5 6" key="1">
    <citation type="submission" date="2024-06" db="EMBL/GenBank/DDBJ databases">
        <title>The Natural Products Discovery Center: Release of the First 8490 Sequenced Strains for Exploring Actinobacteria Biosynthetic Diversity.</title>
        <authorList>
            <person name="Kalkreuter E."/>
            <person name="Kautsar S.A."/>
            <person name="Yang D."/>
            <person name="Bader C.D."/>
            <person name="Teijaro C.N."/>
            <person name="Fluegel L."/>
            <person name="Davis C.M."/>
            <person name="Simpson J.R."/>
            <person name="Lauterbach L."/>
            <person name="Steele A.D."/>
            <person name="Gui C."/>
            <person name="Meng S."/>
            <person name="Li G."/>
            <person name="Viehrig K."/>
            <person name="Ye F."/>
            <person name="Su P."/>
            <person name="Kiefer A.F."/>
            <person name="Nichols A."/>
            <person name="Cepeda A.J."/>
            <person name="Yan W."/>
            <person name="Fan B."/>
            <person name="Jiang Y."/>
            <person name="Adhikari A."/>
            <person name="Zheng C.-J."/>
            <person name="Schuster L."/>
            <person name="Cowan T.M."/>
            <person name="Smanski M.J."/>
            <person name="Chevrette M.G."/>
            <person name="De Carvalho L.P.S."/>
            <person name="Shen B."/>
        </authorList>
    </citation>
    <scope>NUCLEOTIDE SEQUENCE [LARGE SCALE GENOMIC DNA]</scope>
    <source>
        <strain evidence="5 6">NPDC000634</strain>
    </source>
</reference>
<evidence type="ECO:0000313" key="5">
    <source>
        <dbReference type="EMBL" id="MER6975527.1"/>
    </source>
</evidence>
<dbReference type="InterPro" id="IPR036683">
    <property type="entry name" value="CO_DH_flav_C_dom_sf"/>
</dbReference>
<sequence length="306" mass="31165">MSRYFAPTTAAEAAALLAEHGGARVVAGGTDLVVAARGGKHRMPEVLIAIHGATDLASLVENEDGVRLGALTSHAWIERSPLIGSHWSALADASALVGSPATRANGTLGGNLMNASPAMDTGAPLLVFEADVELLSLRGTRTVPVADLLAGAGRTTAEPDELLTSVRLPDLPPATGSAYVRLEHRRAMEIAVVGAAALVTLGDDGRVADCRVALSAAAPTCVRAREAEDLLRGLRPDGASFRDAAALATGAVQPITDVRASARYRRAMISVVVSRALAVAAARAAGTDIAVPANRNLPTVTAGSTG</sequence>
<evidence type="ECO:0000256" key="2">
    <source>
        <dbReference type="ARBA" id="ARBA00022827"/>
    </source>
</evidence>
<evidence type="ECO:0000256" key="1">
    <source>
        <dbReference type="ARBA" id="ARBA00022630"/>
    </source>
</evidence>
<dbReference type="Gene3D" id="3.30.465.10">
    <property type="match status" value="1"/>
</dbReference>
<accession>A0ABV1VUB4</accession>
<dbReference type="RefSeq" id="WP_086727488.1">
    <property type="nucleotide sequence ID" value="NZ_MUBM01000186.1"/>
</dbReference>
<keyword evidence="1" id="KW-0285">Flavoprotein</keyword>
<proteinExistence type="predicted"/>